<sequence length="167" mass="18806">MVEWLVGLSCAVVRDYAGQNRSARNLASAEQPVVKMEQRSMMMSRAMSQRSVVIRPATQETGGMMQYLLTIVFLICTFWVVVGVLYFIYGKRALSSGKTVICSVRQSNARELWVFLPEGICSVFVALGLTLSDGTVQQGDHHYDEWSRLRFSLRNNNDDAPPQWSSC</sequence>
<dbReference type="AlphaFoldDB" id="A0A9J6DKE8"/>
<feature type="transmembrane region" description="Helical" evidence="1">
    <location>
        <begin position="67"/>
        <end position="89"/>
    </location>
</feature>
<keyword evidence="1" id="KW-0812">Transmembrane</keyword>
<accession>A0A9J6DKE8</accession>
<dbReference type="Proteomes" id="UP000821866">
    <property type="component" value="Chromosome 7"/>
</dbReference>
<evidence type="ECO:0000313" key="3">
    <source>
        <dbReference type="Proteomes" id="UP000821866"/>
    </source>
</evidence>
<evidence type="ECO:0000256" key="1">
    <source>
        <dbReference type="SAM" id="Phobius"/>
    </source>
</evidence>
<comment type="caution">
    <text evidence="2">The sequence shown here is derived from an EMBL/GenBank/DDBJ whole genome shotgun (WGS) entry which is preliminary data.</text>
</comment>
<gene>
    <name evidence="2" type="ORF">HPB51_023966</name>
</gene>
<keyword evidence="3" id="KW-1185">Reference proteome</keyword>
<dbReference type="EMBL" id="JABSTU010000009">
    <property type="protein sequence ID" value="KAH8022398.1"/>
    <property type="molecule type" value="Genomic_DNA"/>
</dbReference>
<protein>
    <submittedName>
        <fullName evidence="2">Uncharacterized protein</fullName>
    </submittedName>
</protein>
<keyword evidence="1" id="KW-1133">Transmembrane helix</keyword>
<reference evidence="2" key="1">
    <citation type="journal article" date="2020" name="Cell">
        <title>Large-Scale Comparative Analyses of Tick Genomes Elucidate Their Genetic Diversity and Vector Capacities.</title>
        <authorList>
            <consortium name="Tick Genome and Microbiome Consortium (TIGMIC)"/>
            <person name="Jia N."/>
            <person name="Wang J."/>
            <person name="Shi W."/>
            <person name="Du L."/>
            <person name="Sun Y."/>
            <person name="Zhan W."/>
            <person name="Jiang J.F."/>
            <person name="Wang Q."/>
            <person name="Zhang B."/>
            <person name="Ji P."/>
            <person name="Bell-Sakyi L."/>
            <person name="Cui X.M."/>
            <person name="Yuan T.T."/>
            <person name="Jiang B.G."/>
            <person name="Yang W.F."/>
            <person name="Lam T.T."/>
            <person name="Chang Q.C."/>
            <person name="Ding S.J."/>
            <person name="Wang X.J."/>
            <person name="Zhu J.G."/>
            <person name="Ruan X.D."/>
            <person name="Zhao L."/>
            <person name="Wei J.T."/>
            <person name="Ye R.Z."/>
            <person name="Que T.C."/>
            <person name="Du C.H."/>
            <person name="Zhou Y.H."/>
            <person name="Cheng J.X."/>
            <person name="Dai P.F."/>
            <person name="Guo W.B."/>
            <person name="Han X.H."/>
            <person name="Huang E.J."/>
            <person name="Li L.F."/>
            <person name="Wei W."/>
            <person name="Gao Y.C."/>
            <person name="Liu J.Z."/>
            <person name="Shao H.Z."/>
            <person name="Wang X."/>
            <person name="Wang C.C."/>
            <person name="Yang T.C."/>
            <person name="Huo Q.B."/>
            <person name="Li W."/>
            <person name="Chen H.Y."/>
            <person name="Chen S.E."/>
            <person name="Zhou L.G."/>
            <person name="Ni X.B."/>
            <person name="Tian J.H."/>
            <person name="Sheng Y."/>
            <person name="Liu T."/>
            <person name="Pan Y.S."/>
            <person name="Xia L.Y."/>
            <person name="Li J."/>
            <person name="Zhao F."/>
            <person name="Cao W.C."/>
        </authorList>
    </citation>
    <scope>NUCLEOTIDE SEQUENCE</scope>
    <source>
        <strain evidence="2">Rmic-2018</strain>
    </source>
</reference>
<evidence type="ECO:0000313" key="2">
    <source>
        <dbReference type="EMBL" id="KAH8022398.1"/>
    </source>
</evidence>
<organism evidence="2 3">
    <name type="scientific">Rhipicephalus microplus</name>
    <name type="common">Cattle tick</name>
    <name type="synonym">Boophilus microplus</name>
    <dbReference type="NCBI Taxonomy" id="6941"/>
    <lineage>
        <taxon>Eukaryota</taxon>
        <taxon>Metazoa</taxon>
        <taxon>Ecdysozoa</taxon>
        <taxon>Arthropoda</taxon>
        <taxon>Chelicerata</taxon>
        <taxon>Arachnida</taxon>
        <taxon>Acari</taxon>
        <taxon>Parasitiformes</taxon>
        <taxon>Ixodida</taxon>
        <taxon>Ixodoidea</taxon>
        <taxon>Ixodidae</taxon>
        <taxon>Rhipicephalinae</taxon>
        <taxon>Rhipicephalus</taxon>
        <taxon>Boophilus</taxon>
    </lineage>
</organism>
<reference evidence="2" key="2">
    <citation type="submission" date="2021-09" db="EMBL/GenBank/DDBJ databases">
        <authorList>
            <person name="Jia N."/>
            <person name="Wang J."/>
            <person name="Shi W."/>
            <person name="Du L."/>
            <person name="Sun Y."/>
            <person name="Zhan W."/>
            <person name="Jiang J."/>
            <person name="Wang Q."/>
            <person name="Zhang B."/>
            <person name="Ji P."/>
            <person name="Sakyi L.B."/>
            <person name="Cui X."/>
            <person name="Yuan T."/>
            <person name="Jiang B."/>
            <person name="Yang W."/>
            <person name="Lam T.T.-Y."/>
            <person name="Chang Q."/>
            <person name="Ding S."/>
            <person name="Wang X."/>
            <person name="Zhu J."/>
            <person name="Ruan X."/>
            <person name="Zhao L."/>
            <person name="Wei J."/>
            <person name="Que T."/>
            <person name="Du C."/>
            <person name="Cheng J."/>
            <person name="Dai P."/>
            <person name="Han X."/>
            <person name="Huang E."/>
            <person name="Gao Y."/>
            <person name="Liu J."/>
            <person name="Shao H."/>
            <person name="Ye R."/>
            <person name="Li L."/>
            <person name="Wei W."/>
            <person name="Wang X."/>
            <person name="Wang C."/>
            <person name="Huo Q."/>
            <person name="Li W."/>
            <person name="Guo W."/>
            <person name="Chen H."/>
            <person name="Chen S."/>
            <person name="Zhou L."/>
            <person name="Zhou L."/>
            <person name="Ni X."/>
            <person name="Tian J."/>
            <person name="Zhou Y."/>
            <person name="Sheng Y."/>
            <person name="Liu T."/>
            <person name="Pan Y."/>
            <person name="Xia L."/>
            <person name="Li J."/>
            <person name="Zhao F."/>
            <person name="Cao W."/>
        </authorList>
    </citation>
    <scope>NUCLEOTIDE SEQUENCE</scope>
    <source>
        <strain evidence="2">Rmic-2018</strain>
        <tissue evidence="2">Larvae</tissue>
    </source>
</reference>
<proteinExistence type="predicted"/>
<name>A0A9J6DKE8_RHIMP</name>
<keyword evidence="1" id="KW-0472">Membrane</keyword>